<evidence type="ECO:0000313" key="3">
    <source>
        <dbReference type="EMBL" id="NKE71473.1"/>
    </source>
</evidence>
<proteinExistence type="predicted"/>
<organism evidence="3 4">
    <name type="scientific">Candidatus Manganitrophus noduliformans</name>
    <dbReference type="NCBI Taxonomy" id="2606439"/>
    <lineage>
        <taxon>Bacteria</taxon>
        <taxon>Pseudomonadati</taxon>
        <taxon>Nitrospirota</taxon>
        <taxon>Nitrospiria</taxon>
        <taxon>Candidatus Troglogloeales</taxon>
        <taxon>Candidatus Manganitrophaceae</taxon>
        <taxon>Candidatus Manganitrophus</taxon>
    </lineage>
</organism>
<reference evidence="3 4" key="1">
    <citation type="journal article" date="2020" name="Nature">
        <title>Bacterial chemolithoautotrophy via manganese oxidation.</title>
        <authorList>
            <person name="Yu H."/>
            <person name="Leadbetter J.R."/>
        </authorList>
    </citation>
    <scope>NUCLEOTIDE SEQUENCE [LARGE SCALE GENOMIC DNA]</scope>
    <source>
        <strain evidence="3 4">Mn-1</strain>
    </source>
</reference>
<keyword evidence="4" id="KW-1185">Reference proteome</keyword>
<dbReference type="Pfam" id="PF11303">
    <property type="entry name" value="DUF3105"/>
    <property type="match status" value="1"/>
</dbReference>
<dbReference type="AlphaFoldDB" id="A0A7X6DQD7"/>
<dbReference type="Proteomes" id="UP000534783">
    <property type="component" value="Unassembled WGS sequence"/>
</dbReference>
<comment type="caution">
    <text evidence="3">The sequence shown here is derived from an EMBL/GenBank/DDBJ whole genome shotgun (WGS) entry which is preliminary data.</text>
</comment>
<feature type="region of interest" description="Disordered" evidence="1">
    <location>
        <begin position="26"/>
        <end position="73"/>
    </location>
</feature>
<evidence type="ECO:0000256" key="1">
    <source>
        <dbReference type="SAM" id="MobiDB-lite"/>
    </source>
</evidence>
<dbReference type="EMBL" id="VTOW01000002">
    <property type="protein sequence ID" value="NKE71473.1"/>
    <property type="molecule type" value="Genomic_DNA"/>
</dbReference>
<feature type="compositionally biased region" description="Basic and acidic residues" evidence="1">
    <location>
        <begin position="31"/>
        <end position="43"/>
    </location>
</feature>
<gene>
    <name evidence="3" type="ORF">MNODULE_12055</name>
</gene>
<dbReference type="RefSeq" id="WP_168060134.1">
    <property type="nucleotide sequence ID" value="NZ_VTOW01000002.1"/>
</dbReference>
<evidence type="ECO:0000313" key="4">
    <source>
        <dbReference type="Proteomes" id="UP000534783"/>
    </source>
</evidence>
<protein>
    <submittedName>
        <fullName evidence="3">DUF3105 domain-containing protein</fullName>
    </submittedName>
</protein>
<feature type="chain" id="PRO_5031474148" evidence="2">
    <location>
        <begin position="24"/>
        <end position="192"/>
    </location>
</feature>
<dbReference type="InterPro" id="IPR021454">
    <property type="entry name" value="DUF3105"/>
</dbReference>
<accession>A0A7X6DQD7</accession>
<sequence length="192" mass="21484">MRIISIGTILFALILFLNGPLQAAPKAPAKGAEKKTEKVEEKAPGVSVPSLGNDHIQSIDSPHPPYNSKPPTSGPHVPFVAKWGIYRQQIPNELQVHNLEDGGVMIQYDCKNCAEMIQKLENLGREYLKMSQMTPQNGRFGHLIVAPYPGMETPIALTAWGKIDRLNEFDEARIRRFIEAYVGIDHHPRHTE</sequence>
<name>A0A7X6DQD7_9BACT</name>
<evidence type="ECO:0000256" key="2">
    <source>
        <dbReference type="SAM" id="SignalP"/>
    </source>
</evidence>
<keyword evidence="2" id="KW-0732">Signal</keyword>
<feature type="signal peptide" evidence="2">
    <location>
        <begin position="1"/>
        <end position="23"/>
    </location>
</feature>